<dbReference type="Proteomes" id="UP001501612">
    <property type="component" value="Unassembled WGS sequence"/>
</dbReference>
<keyword evidence="3" id="KW-1003">Cell membrane</keyword>
<name>A0ABP5AS81_9ACTN</name>
<keyword evidence="4 7" id="KW-0812">Transmembrane</keyword>
<evidence type="ECO:0000313" key="8">
    <source>
        <dbReference type="EMBL" id="GAA1921331.1"/>
    </source>
</evidence>
<evidence type="ECO:0008006" key="10">
    <source>
        <dbReference type="Google" id="ProtNLM"/>
    </source>
</evidence>
<evidence type="ECO:0000256" key="5">
    <source>
        <dbReference type="ARBA" id="ARBA00022989"/>
    </source>
</evidence>
<evidence type="ECO:0000256" key="4">
    <source>
        <dbReference type="ARBA" id="ARBA00022692"/>
    </source>
</evidence>
<evidence type="ECO:0000256" key="3">
    <source>
        <dbReference type="ARBA" id="ARBA00022475"/>
    </source>
</evidence>
<evidence type="ECO:0000256" key="6">
    <source>
        <dbReference type="ARBA" id="ARBA00023136"/>
    </source>
</evidence>
<reference evidence="9" key="1">
    <citation type="journal article" date="2019" name="Int. J. Syst. Evol. Microbiol.">
        <title>The Global Catalogue of Microorganisms (GCM) 10K type strain sequencing project: providing services to taxonomists for standard genome sequencing and annotation.</title>
        <authorList>
            <consortium name="The Broad Institute Genomics Platform"/>
            <consortium name="The Broad Institute Genome Sequencing Center for Infectious Disease"/>
            <person name="Wu L."/>
            <person name="Ma J."/>
        </authorList>
    </citation>
    <scope>NUCLEOTIDE SEQUENCE [LARGE SCALE GENOMIC DNA]</scope>
    <source>
        <strain evidence="9">JCM 14046</strain>
    </source>
</reference>
<dbReference type="RefSeq" id="WP_344007386.1">
    <property type="nucleotide sequence ID" value="NZ_BAAAMY010000005.1"/>
</dbReference>
<feature type="transmembrane region" description="Helical" evidence="7">
    <location>
        <begin position="91"/>
        <end position="116"/>
    </location>
</feature>
<feature type="transmembrane region" description="Helical" evidence="7">
    <location>
        <begin position="136"/>
        <end position="156"/>
    </location>
</feature>
<dbReference type="InterPro" id="IPR007140">
    <property type="entry name" value="DUF350"/>
</dbReference>
<protein>
    <recommendedName>
        <fullName evidence="10">DUF350 domain-containing protein</fullName>
    </recommendedName>
</protein>
<proteinExistence type="inferred from homology"/>
<sequence length="157" mass="16134">MTSTDLADLLAALGYAAVYAFASGLLLVASYYVLDLITPGHLGTHLRGVDSDGNESVHAQSKSAAVVTSAWLASNALVIFTAIWRNGDSDLGLALAATVAFGVFGILLNTIMFFVIEAITPGDLRSIVCQPGPVRPLAWVAASIALSVAAIVCASIA</sequence>
<comment type="subcellular location">
    <subcellularLocation>
        <location evidence="1">Cell membrane</location>
        <topology evidence="1">Multi-pass membrane protein</topology>
    </subcellularLocation>
</comment>
<keyword evidence="5 7" id="KW-1133">Transmembrane helix</keyword>
<comment type="similarity">
    <text evidence="2">Belongs to the UPF0719 family.</text>
</comment>
<dbReference type="Pfam" id="PF03994">
    <property type="entry name" value="DUF350"/>
    <property type="match status" value="1"/>
</dbReference>
<evidence type="ECO:0000256" key="1">
    <source>
        <dbReference type="ARBA" id="ARBA00004651"/>
    </source>
</evidence>
<organism evidence="8 9">
    <name type="scientific">Nocardioides lentus</name>
    <dbReference type="NCBI Taxonomy" id="338077"/>
    <lineage>
        <taxon>Bacteria</taxon>
        <taxon>Bacillati</taxon>
        <taxon>Actinomycetota</taxon>
        <taxon>Actinomycetes</taxon>
        <taxon>Propionibacteriales</taxon>
        <taxon>Nocardioidaceae</taxon>
        <taxon>Nocardioides</taxon>
    </lineage>
</organism>
<keyword evidence="9" id="KW-1185">Reference proteome</keyword>
<evidence type="ECO:0000313" key="9">
    <source>
        <dbReference type="Proteomes" id="UP001501612"/>
    </source>
</evidence>
<keyword evidence="6 7" id="KW-0472">Membrane</keyword>
<dbReference type="EMBL" id="BAAAMY010000005">
    <property type="protein sequence ID" value="GAA1921331.1"/>
    <property type="molecule type" value="Genomic_DNA"/>
</dbReference>
<feature type="transmembrane region" description="Helical" evidence="7">
    <location>
        <begin position="64"/>
        <end position="84"/>
    </location>
</feature>
<feature type="transmembrane region" description="Helical" evidence="7">
    <location>
        <begin position="12"/>
        <end position="34"/>
    </location>
</feature>
<evidence type="ECO:0000256" key="7">
    <source>
        <dbReference type="SAM" id="Phobius"/>
    </source>
</evidence>
<comment type="caution">
    <text evidence="8">The sequence shown here is derived from an EMBL/GenBank/DDBJ whole genome shotgun (WGS) entry which is preliminary data.</text>
</comment>
<accession>A0ABP5AS81</accession>
<gene>
    <name evidence="8" type="ORF">GCM10009737_23530</name>
</gene>
<evidence type="ECO:0000256" key="2">
    <source>
        <dbReference type="ARBA" id="ARBA00005779"/>
    </source>
</evidence>